<proteinExistence type="predicted"/>
<dbReference type="RefSeq" id="WP_104425101.1">
    <property type="nucleotide sequence ID" value="NZ_PTIY01000018.1"/>
</dbReference>
<protein>
    <submittedName>
        <fullName evidence="1">Uncharacterized protein</fullName>
    </submittedName>
</protein>
<dbReference type="OrthoDB" id="5568454at2"/>
<comment type="caution">
    <text evidence="1">The sequence shown here is derived from an EMBL/GenBank/DDBJ whole genome shotgun (WGS) entry which is preliminary data.</text>
</comment>
<reference evidence="1 2" key="1">
    <citation type="submission" date="2018-02" db="EMBL/GenBank/DDBJ databases">
        <title>Subsurface microbial communities from deep shales in Ohio and West Virginia, USA.</title>
        <authorList>
            <person name="Wrighton K."/>
        </authorList>
    </citation>
    <scope>NUCLEOTIDE SEQUENCE [LARGE SCALE GENOMIC DNA]</scope>
    <source>
        <strain evidence="1 2">OWC-G53F</strain>
    </source>
</reference>
<keyword evidence="2" id="KW-1185">Reference proteome</keyword>
<dbReference type="AlphaFoldDB" id="A0A2S6GLA8"/>
<dbReference type="EMBL" id="PTIY01000018">
    <property type="protein sequence ID" value="PPK65995.1"/>
    <property type="molecule type" value="Genomic_DNA"/>
</dbReference>
<dbReference type="Proteomes" id="UP000238071">
    <property type="component" value="Unassembled WGS sequence"/>
</dbReference>
<gene>
    <name evidence="1" type="ORF">B0F88_11827</name>
</gene>
<organism evidence="1 2">
    <name type="scientific">Methylobacter tundripaludum</name>
    <dbReference type="NCBI Taxonomy" id="173365"/>
    <lineage>
        <taxon>Bacteria</taxon>
        <taxon>Pseudomonadati</taxon>
        <taxon>Pseudomonadota</taxon>
        <taxon>Gammaproteobacteria</taxon>
        <taxon>Methylococcales</taxon>
        <taxon>Methylococcaceae</taxon>
        <taxon>Methylobacter</taxon>
    </lineage>
</organism>
<evidence type="ECO:0000313" key="1">
    <source>
        <dbReference type="EMBL" id="PPK65995.1"/>
    </source>
</evidence>
<name>A0A2S6GLA8_9GAMM</name>
<evidence type="ECO:0000313" key="2">
    <source>
        <dbReference type="Proteomes" id="UP000238071"/>
    </source>
</evidence>
<sequence>MNYSPLVMIKLMHSFYDRGECPDFSITADAQTASLLNNHRCVVKPDPYGLTVYVPLDNQQPLIRFADNSQLSFDLNLQNNDFALYSDQRLELSNSLGWQGLTANPQQGFLTRPNDNEPLLSIAIKRDFNQIAPTLGADEIRFFAKPVLWFYYVVTDQSNSDQFAIVDVGQDIQKTTWQRCEQLSDDSIYTQLAKQYPSMPIVCFVCEQTLDCRESCTKHLQLKLGEHIVFEHLPSPCYRNYFHVEAKTGSKPTDAIYEIVKYFTNTILIKG</sequence>
<accession>A0A2S6GLA8</accession>